<comment type="caution">
    <text evidence="1">The sequence shown here is derived from an EMBL/GenBank/DDBJ whole genome shotgun (WGS) entry which is preliminary data.</text>
</comment>
<keyword evidence="2" id="KW-1185">Reference proteome</keyword>
<name>A0ABQ7GW12_DUNSA</name>
<protein>
    <recommendedName>
        <fullName evidence="3">Encoded protein</fullName>
    </recommendedName>
</protein>
<dbReference type="Proteomes" id="UP000815325">
    <property type="component" value="Unassembled WGS sequence"/>
</dbReference>
<proteinExistence type="predicted"/>
<gene>
    <name evidence="1" type="ORF">DUNSADRAFT_2346</name>
</gene>
<dbReference type="EMBL" id="MU069568">
    <property type="protein sequence ID" value="KAF5838722.1"/>
    <property type="molecule type" value="Genomic_DNA"/>
</dbReference>
<sequence length="103" mass="11011">MLRSLLSKLASCSEMSPQRQQLAEENSRMALCRGQGCDGNEALWEAFAHAGRCLLMLAGACSCWQVFAHAGRCLLMLAGACSCWQVLAHAGRCLLMLAGACSC</sequence>
<evidence type="ECO:0000313" key="1">
    <source>
        <dbReference type="EMBL" id="KAF5838722.1"/>
    </source>
</evidence>
<evidence type="ECO:0008006" key="3">
    <source>
        <dbReference type="Google" id="ProtNLM"/>
    </source>
</evidence>
<organism evidence="1 2">
    <name type="scientific">Dunaliella salina</name>
    <name type="common">Green alga</name>
    <name type="synonym">Protococcus salinus</name>
    <dbReference type="NCBI Taxonomy" id="3046"/>
    <lineage>
        <taxon>Eukaryota</taxon>
        <taxon>Viridiplantae</taxon>
        <taxon>Chlorophyta</taxon>
        <taxon>core chlorophytes</taxon>
        <taxon>Chlorophyceae</taxon>
        <taxon>CS clade</taxon>
        <taxon>Chlamydomonadales</taxon>
        <taxon>Dunaliellaceae</taxon>
        <taxon>Dunaliella</taxon>
    </lineage>
</organism>
<evidence type="ECO:0000313" key="2">
    <source>
        <dbReference type="Proteomes" id="UP000815325"/>
    </source>
</evidence>
<reference evidence="1" key="1">
    <citation type="submission" date="2017-08" db="EMBL/GenBank/DDBJ databases">
        <authorList>
            <person name="Polle J.E."/>
            <person name="Barry K."/>
            <person name="Cushman J."/>
            <person name="Schmutz J."/>
            <person name="Tran D."/>
            <person name="Hathwaick L.T."/>
            <person name="Yim W.C."/>
            <person name="Jenkins J."/>
            <person name="Mckie-Krisberg Z.M."/>
            <person name="Prochnik S."/>
            <person name="Lindquist E."/>
            <person name="Dockter R.B."/>
            <person name="Adam C."/>
            <person name="Molina H."/>
            <person name="Bunkerborg J."/>
            <person name="Jin E."/>
            <person name="Buchheim M."/>
            <person name="Magnuson J."/>
        </authorList>
    </citation>
    <scope>NUCLEOTIDE SEQUENCE</scope>
    <source>
        <strain evidence="1">CCAP 19/18</strain>
    </source>
</reference>
<accession>A0ABQ7GW12</accession>